<dbReference type="PANTHER" id="PTHR28243:SF1">
    <property type="entry name" value="PYRIDOXAMINE 5'-PHOSPHATE OXIDASE ALR4036 FAMILY FMN-BINDING DOMAIN-CONTAINING PROTEIN"/>
    <property type="match status" value="1"/>
</dbReference>
<name>A0A1N6FRI0_9SPHN</name>
<accession>A0A1N6FRI0</accession>
<reference evidence="3" key="1">
    <citation type="submission" date="2016-11" db="EMBL/GenBank/DDBJ databases">
        <authorList>
            <person name="Varghese N."/>
            <person name="Submissions S."/>
        </authorList>
    </citation>
    <scope>NUCLEOTIDE SEQUENCE [LARGE SCALE GENOMIC DNA]</scope>
    <source>
        <strain evidence="3">DSM 22363</strain>
    </source>
</reference>
<dbReference type="Proteomes" id="UP000185192">
    <property type="component" value="Unassembled WGS sequence"/>
</dbReference>
<feature type="domain" description="Pyridoxamine 5'-phosphate oxidase Alr4036 family FMN-binding" evidence="1">
    <location>
        <begin position="21"/>
        <end position="108"/>
    </location>
</feature>
<dbReference type="InterPro" id="IPR024624">
    <property type="entry name" value="Pyridox_Oxase_Alr4036_FMN-bd"/>
</dbReference>
<dbReference type="InterPro" id="IPR012349">
    <property type="entry name" value="Split_barrel_FMN-bd"/>
</dbReference>
<gene>
    <name evidence="2" type="ORF">SAMN02745824_2511</name>
</gene>
<dbReference type="AlphaFoldDB" id="A0A1N6FRI0"/>
<dbReference type="STRING" id="1123272.SAMN02745824_2511"/>
<dbReference type="Pfam" id="PF12766">
    <property type="entry name" value="Pyridox_oxase_2"/>
    <property type="match status" value="1"/>
</dbReference>
<evidence type="ECO:0000313" key="3">
    <source>
        <dbReference type="Proteomes" id="UP000185192"/>
    </source>
</evidence>
<dbReference type="OrthoDB" id="5120525at2"/>
<dbReference type="EMBL" id="FSQW01000002">
    <property type="protein sequence ID" value="SIN97847.1"/>
    <property type="molecule type" value="Genomic_DNA"/>
</dbReference>
<dbReference type="Gene3D" id="2.30.110.10">
    <property type="entry name" value="Electron Transport, Fmn-binding Protein, Chain A"/>
    <property type="match status" value="1"/>
</dbReference>
<proteinExistence type="predicted"/>
<protein>
    <submittedName>
        <fullName evidence="2">Pyridoxamine 5'-phosphate oxidase</fullName>
    </submittedName>
</protein>
<dbReference type="SUPFAM" id="SSF50475">
    <property type="entry name" value="FMN-binding split barrel"/>
    <property type="match status" value="1"/>
</dbReference>
<evidence type="ECO:0000259" key="1">
    <source>
        <dbReference type="Pfam" id="PF12766"/>
    </source>
</evidence>
<sequence length="208" mass="23195">MTDTKEDIFLNDLDLSLEKAWELLSEAVSDRRSPLHMPAIGTVTEEGLPSQRIMVLRSADPEKRQLRFNTDARVSKVRDIGNGAPVSVLGYHPEAKIQLRLTGTGHIHRDGPRADAAWDQASLYGQRCYLAEPAPGSAVEEATSGLPADIEGRKPTEEQVEPARANFAILLVDVVRIEWLYLAHTGHRRAASTWDSRTGDWQHEWLVP</sequence>
<dbReference type="GO" id="GO:0010181">
    <property type="term" value="F:FMN binding"/>
    <property type="evidence" value="ECO:0007669"/>
    <property type="project" value="InterPro"/>
</dbReference>
<evidence type="ECO:0000313" key="2">
    <source>
        <dbReference type="EMBL" id="SIN97847.1"/>
    </source>
</evidence>
<dbReference type="PANTHER" id="PTHR28243">
    <property type="entry name" value="AGL049CP"/>
    <property type="match status" value="1"/>
</dbReference>
<organism evidence="2 3">
    <name type="scientific">Parasphingorhabdus marina DSM 22363</name>
    <dbReference type="NCBI Taxonomy" id="1123272"/>
    <lineage>
        <taxon>Bacteria</taxon>
        <taxon>Pseudomonadati</taxon>
        <taxon>Pseudomonadota</taxon>
        <taxon>Alphaproteobacteria</taxon>
        <taxon>Sphingomonadales</taxon>
        <taxon>Sphingomonadaceae</taxon>
        <taxon>Parasphingorhabdus</taxon>
    </lineage>
</organism>
<keyword evidence="3" id="KW-1185">Reference proteome</keyword>